<keyword evidence="5" id="KW-1185">Reference proteome</keyword>
<evidence type="ECO:0000313" key="5">
    <source>
        <dbReference type="Proteomes" id="UP001500683"/>
    </source>
</evidence>
<dbReference type="SMART" id="SM00116">
    <property type="entry name" value="CBS"/>
    <property type="match status" value="2"/>
</dbReference>
<proteinExistence type="predicted"/>
<dbReference type="SUPFAM" id="SSF54631">
    <property type="entry name" value="CBS-domain pair"/>
    <property type="match status" value="1"/>
</dbReference>
<dbReference type="InterPro" id="IPR046342">
    <property type="entry name" value="CBS_dom_sf"/>
</dbReference>
<reference evidence="5" key="1">
    <citation type="journal article" date="2019" name="Int. J. Syst. Evol. Microbiol.">
        <title>The Global Catalogue of Microorganisms (GCM) 10K type strain sequencing project: providing services to taxonomists for standard genome sequencing and annotation.</title>
        <authorList>
            <consortium name="The Broad Institute Genomics Platform"/>
            <consortium name="The Broad Institute Genome Sequencing Center for Infectious Disease"/>
            <person name="Wu L."/>
            <person name="Ma J."/>
        </authorList>
    </citation>
    <scope>NUCLEOTIDE SEQUENCE [LARGE SCALE GENOMIC DNA]</scope>
    <source>
        <strain evidence="5">JCM 16702</strain>
    </source>
</reference>
<organism evidence="4 5">
    <name type="scientific">Actinomadura miaoliensis</name>
    <dbReference type="NCBI Taxonomy" id="430685"/>
    <lineage>
        <taxon>Bacteria</taxon>
        <taxon>Bacillati</taxon>
        <taxon>Actinomycetota</taxon>
        <taxon>Actinomycetes</taxon>
        <taxon>Streptosporangiales</taxon>
        <taxon>Thermomonosporaceae</taxon>
        <taxon>Actinomadura</taxon>
    </lineage>
</organism>
<name>A0ABP7WP12_9ACTN</name>
<keyword evidence="1 2" id="KW-0129">CBS domain</keyword>
<dbReference type="PANTHER" id="PTHR43080:SF2">
    <property type="entry name" value="CBS DOMAIN-CONTAINING PROTEIN"/>
    <property type="match status" value="1"/>
</dbReference>
<dbReference type="RefSeq" id="WP_344955130.1">
    <property type="nucleotide sequence ID" value="NZ_BAAAZG010000048.1"/>
</dbReference>
<sequence length="173" mass="18769">MNTRRPPDRRPVAEVMTTDLLTVTADETVLMAWELMCRAHVHHLPVVDGDGHCLGVVDAATLTSTWEPTSPLRARRAVTTLLPRRGPMCVRPEATLAQAAAAMLSAERDNVTVIGEHGDLIGLVTARDLIAALAGAPGHDRPRGSCMPSMYRMEPVLPERQRDTVPHSTVSPD</sequence>
<comment type="caution">
    <text evidence="4">The sequence shown here is derived from an EMBL/GenBank/DDBJ whole genome shotgun (WGS) entry which is preliminary data.</text>
</comment>
<feature type="domain" description="CBS" evidence="3">
    <location>
        <begin position="16"/>
        <end position="75"/>
    </location>
</feature>
<dbReference type="PANTHER" id="PTHR43080">
    <property type="entry name" value="CBS DOMAIN-CONTAINING PROTEIN CBSX3, MITOCHONDRIAL"/>
    <property type="match status" value="1"/>
</dbReference>
<accession>A0ABP7WP12</accession>
<evidence type="ECO:0000256" key="1">
    <source>
        <dbReference type="ARBA" id="ARBA00023122"/>
    </source>
</evidence>
<dbReference type="PROSITE" id="PS51371">
    <property type="entry name" value="CBS"/>
    <property type="match status" value="2"/>
</dbReference>
<dbReference type="Pfam" id="PF00571">
    <property type="entry name" value="CBS"/>
    <property type="match status" value="2"/>
</dbReference>
<protein>
    <recommendedName>
        <fullName evidence="3">CBS domain-containing protein</fullName>
    </recommendedName>
</protein>
<dbReference type="InterPro" id="IPR000644">
    <property type="entry name" value="CBS_dom"/>
</dbReference>
<dbReference type="Proteomes" id="UP001500683">
    <property type="component" value="Unassembled WGS sequence"/>
</dbReference>
<feature type="domain" description="CBS" evidence="3">
    <location>
        <begin position="83"/>
        <end position="141"/>
    </location>
</feature>
<dbReference type="EMBL" id="BAAAZG010000048">
    <property type="protein sequence ID" value="GAA4093403.1"/>
    <property type="molecule type" value="Genomic_DNA"/>
</dbReference>
<dbReference type="Gene3D" id="3.10.580.10">
    <property type="entry name" value="CBS-domain"/>
    <property type="match status" value="2"/>
</dbReference>
<dbReference type="InterPro" id="IPR051257">
    <property type="entry name" value="Diverse_CBS-Domain"/>
</dbReference>
<evidence type="ECO:0000259" key="3">
    <source>
        <dbReference type="PROSITE" id="PS51371"/>
    </source>
</evidence>
<gene>
    <name evidence="4" type="ORF">GCM10022214_64320</name>
</gene>
<evidence type="ECO:0000313" key="4">
    <source>
        <dbReference type="EMBL" id="GAA4093403.1"/>
    </source>
</evidence>
<evidence type="ECO:0000256" key="2">
    <source>
        <dbReference type="PROSITE-ProRule" id="PRU00703"/>
    </source>
</evidence>